<dbReference type="GO" id="GO:0043130">
    <property type="term" value="F:ubiquitin binding"/>
    <property type="evidence" value="ECO:0007669"/>
    <property type="project" value="InterPro"/>
</dbReference>
<sequence>MTFEVSKYDCPTWMLAFSDYEEFRPISDLYRELLSSGVQFPDIKENDVDLLKRTLQLSRTSKVSGLVQVPTASNARTAQLMKAIRRDLDQAALDLPAFEAQVQDLARTQPDDVTLRQLHATADRLDGLQGRLKSYVGPLSDSMDPKLGSTEEKETALDELMRVNEKINVNIQQFQSFERIRRGQEEVFTLFIVA</sequence>
<name>A0A3P7NIS4_DIBLA</name>
<feature type="domain" description="VHS" evidence="1">
    <location>
        <begin position="12"/>
        <end position="41"/>
    </location>
</feature>
<dbReference type="PROSITE" id="PS50179">
    <property type="entry name" value="VHS"/>
    <property type="match status" value="1"/>
</dbReference>
<dbReference type="InterPro" id="IPR002014">
    <property type="entry name" value="VHS_dom"/>
</dbReference>
<dbReference type="AlphaFoldDB" id="A0A3P7NIS4"/>
<dbReference type="GO" id="GO:0035091">
    <property type="term" value="F:phosphatidylinositol binding"/>
    <property type="evidence" value="ECO:0007669"/>
    <property type="project" value="InterPro"/>
</dbReference>
<dbReference type="Proteomes" id="UP000281553">
    <property type="component" value="Unassembled WGS sequence"/>
</dbReference>
<evidence type="ECO:0000313" key="2">
    <source>
        <dbReference type="EMBL" id="VDN09299.1"/>
    </source>
</evidence>
<proteinExistence type="predicted"/>
<keyword evidence="3" id="KW-1185">Reference proteome</keyword>
<evidence type="ECO:0000313" key="3">
    <source>
        <dbReference type="Proteomes" id="UP000281553"/>
    </source>
</evidence>
<accession>A0A3P7NIS4</accession>
<evidence type="ECO:0000259" key="1">
    <source>
        <dbReference type="PROSITE" id="PS50179"/>
    </source>
</evidence>
<organism evidence="2 3">
    <name type="scientific">Dibothriocephalus latus</name>
    <name type="common">Fish tapeworm</name>
    <name type="synonym">Diphyllobothrium latum</name>
    <dbReference type="NCBI Taxonomy" id="60516"/>
    <lineage>
        <taxon>Eukaryota</taxon>
        <taxon>Metazoa</taxon>
        <taxon>Spiralia</taxon>
        <taxon>Lophotrochozoa</taxon>
        <taxon>Platyhelminthes</taxon>
        <taxon>Cestoda</taxon>
        <taxon>Eucestoda</taxon>
        <taxon>Diphyllobothriidea</taxon>
        <taxon>Diphyllobothriidae</taxon>
        <taxon>Dibothriocephalus</taxon>
    </lineage>
</organism>
<gene>
    <name evidence="2" type="ORF">DILT_LOCUS5130</name>
</gene>
<protein>
    <recommendedName>
        <fullName evidence="1">VHS domain-containing protein</fullName>
    </recommendedName>
</protein>
<reference evidence="2 3" key="1">
    <citation type="submission" date="2018-11" db="EMBL/GenBank/DDBJ databases">
        <authorList>
            <consortium name="Pathogen Informatics"/>
        </authorList>
    </citation>
    <scope>NUCLEOTIDE SEQUENCE [LARGE SCALE GENOMIC DNA]</scope>
</reference>
<dbReference type="EMBL" id="UYRU01046759">
    <property type="protein sequence ID" value="VDN09299.1"/>
    <property type="molecule type" value="Genomic_DNA"/>
</dbReference>